<dbReference type="InterPro" id="IPR052049">
    <property type="entry name" value="Electron_transfer_protein"/>
</dbReference>
<feature type="transmembrane region" description="Helical" evidence="7">
    <location>
        <begin position="7"/>
        <end position="27"/>
    </location>
</feature>
<feature type="transmembrane region" description="Helical" evidence="7">
    <location>
        <begin position="334"/>
        <end position="359"/>
    </location>
</feature>
<dbReference type="AlphaFoldDB" id="A0A7C1FHI7"/>
<protein>
    <recommendedName>
        <fullName evidence="9">Polysulfide reductase</fullName>
    </recommendedName>
</protein>
<evidence type="ECO:0000256" key="4">
    <source>
        <dbReference type="ARBA" id="ARBA00022692"/>
    </source>
</evidence>
<gene>
    <name evidence="8" type="ORF">ENQ20_03560</name>
</gene>
<dbReference type="InterPro" id="IPR005614">
    <property type="entry name" value="NrfD-like"/>
</dbReference>
<evidence type="ECO:0000256" key="6">
    <source>
        <dbReference type="ARBA" id="ARBA00023136"/>
    </source>
</evidence>
<feature type="transmembrane region" description="Helical" evidence="7">
    <location>
        <begin position="220"/>
        <end position="242"/>
    </location>
</feature>
<dbReference type="Gene3D" id="1.20.1630.10">
    <property type="entry name" value="Formate dehydrogenase/DMSO reductase domain"/>
    <property type="match status" value="1"/>
</dbReference>
<dbReference type="EMBL" id="DSMG01000042">
    <property type="protein sequence ID" value="HDX30554.1"/>
    <property type="molecule type" value="Genomic_DNA"/>
</dbReference>
<keyword evidence="6 7" id="KW-0472">Membrane</keyword>
<dbReference type="PANTHER" id="PTHR34856">
    <property type="entry name" value="PROTEIN NRFD"/>
    <property type="match status" value="1"/>
</dbReference>
<comment type="subcellular location">
    <subcellularLocation>
        <location evidence="1">Cell membrane</location>
        <topology evidence="1">Multi-pass membrane protein</topology>
    </subcellularLocation>
</comment>
<accession>A0A7C1FHI7</accession>
<evidence type="ECO:0000256" key="2">
    <source>
        <dbReference type="ARBA" id="ARBA00008929"/>
    </source>
</evidence>
<feature type="transmembrane region" description="Helical" evidence="7">
    <location>
        <begin position="151"/>
        <end position="174"/>
    </location>
</feature>
<evidence type="ECO:0000313" key="8">
    <source>
        <dbReference type="EMBL" id="HDX30554.1"/>
    </source>
</evidence>
<feature type="transmembrane region" description="Helical" evidence="7">
    <location>
        <begin position="186"/>
        <end position="208"/>
    </location>
</feature>
<reference evidence="8" key="1">
    <citation type="journal article" date="2020" name="mSystems">
        <title>Genome- and Community-Level Interaction Insights into Carbon Utilization and Element Cycling Functions of Hydrothermarchaeota in Hydrothermal Sediment.</title>
        <authorList>
            <person name="Zhou Z."/>
            <person name="Liu Y."/>
            <person name="Xu W."/>
            <person name="Pan J."/>
            <person name="Luo Z.H."/>
            <person name="Li M."/>
        </authorList>
    </citation>
    <scope>NUCLEOTIDE SEQUENCE [LARGE SCALE GENOMIC DNA]</scope>
    <source>
        <strain evidence="8">SpSt-289</strain>
    </source>
</reference>
<name>A0A7C1FHI7_9CHLR</name>
<feature type="transmembrane region" description="Helical" evidence="7">
    <location>
        <begin position="76"/>
        <end position="97"/>
    </location>
</feature>
<comment type="similarity">
    <text evidence="2">Belongs to the NrfD family.</text>
</comment>
<dbReference type="GO" id="GO:0005886">
    <property type="term" value="C:plasma membrane"/>
    <property type="evidence" value="ECO:0007669"/>
    <property type="project" value="UniProtKB-SubCell"/>
</dbReference>
<comment type="caution">
    <text evidence="8">The sequence shown here is derived from an EMBL/GenBank/DDBJ whole genome shotgun (WGS) entry which is preliminary data.</text>
</comment>
<feature type="transmembrane region" description="Helical" evidence="7">
    <location>
        <begin position="262"/>
        <end position="283"/>
    </location>
</feature>
<evidence type="ECO:0000256" key="7">
    <source>
        <dbReference type="SAM" id="Phobius"/>
    </source>
</evidence>
<keyword evidence="5 7" id="KW-1133">Transmembrane helix</keyword>
<evidence type="ECO:0000256" key="1">
    <source>
        <dbReference type="ARBA" id="ARBA00004651"/>
    </source>
</evidence>
<proteinExistence type="inferred from homology"/>
<feature type="transmembrane region" description="Helical" evidence="7">
    <location>
        <begin position="47"/>
        <end position="69"/>
    </location>
</feature>
<organism evidence="8">
    <name type="scientific">Caldilinea aerophila</name>
    <dbReference type="NCBI Taxonomy" id="133453"/>
    <lineage>
        <taxon>Bacteria</taxon>
        <taxon>Bacillati</taxon>
        <taxon>Chloroflexota</taxon>
        <taxon>Caldilineae</taxon>
        <taxon>Caldilineales</taxon>
        <taxon>Caldilineaceae</taxon>
        <taxon>Caldilinea</taxon>
    </lineage>
</organism>
<keyword evidence="4 7" id="KW-0812">Transmembrane</keyword>
<evidence type="ECO:0008006" key="9">
    <source>
        <dbReference type="Google" id="ProtNLM"/>
    </source>
</evidence>
<keyword evidence="3" id="KW-1003">Cell membrane</keyword>
<evidence type="ECO:0000256" key="5">
    <source>
        <dbReference type="ARBA" id="ARBA00022989"/>
    </source>
</evidence>
<dbReference type="Pfam" id="PF03916">
    <property type="entry name" value="NrfD"/>
    <property type="match status" value="1"/>
</dbReference>
<dbReference type="PANTHER" id="PTHR34856:SF2">
    <property type="entry name" value="PROTEIN NRFD"/>
    <property type="match status" value="1"/>
</dbReference>
<evidence type="ECO:0000256" key="3">
    <source>
        <dbReference type="ARBA" id="ARBA00022475"/>
    </source>
</evidence>
<sequence>MKPVRILWILAIAGFVVGLVGVFQRVAGGHTVAAYNTYVPWGVWVAAYAMMIGLSVGAYLVAALAFGFGVRVLRPLGAVALFAALATLFGGLLAIWLDLGHPARFWRLFLATNPTSIMGLMVWFYTLYGLLLIALILLTQRDPDNRVVRTLSLLGLPLVIVFGGAEGALFGVVSAQALWESGLTPILFLVEGALSGVALVLFLGVVLDRISPDAARWLRGLVLGLLAAAIVLQWAEISTALYAGIPAKAESLNLVLFGPFWWVFWFFHVGLGILVPLLLLLFAPRHPWALAAAGGLIALTAIAGKLNLVIPALVVPEFEGLRTAFTGMGLTFDYFPTLVEWLLLIWIVSLAALIFLAGYEWTQKGATRSAAKA</sequence>
<feature type="transmembrane region" description="Helical" evidence="7">
    <location>
        <begin position="117"/>
        <end position="139"/>
    </location>
</feature>
<feature type="transmembrane region" description="Helical" evidence="7">
    <location>
        <begin position="290"/>
        <end position="314"/>
    </location>
</feature>